<dbReference type="PROSITE" id="PS50109">
    <property type="entry name" value="HIS_KIN"/>
    <property type="match status" value="1"/>
</dbReference>
<dbReference type="CDD" id="cd16917">
    <property type="entry name" value="HATPase_UhpB-NarQ-NarX-like"/>
    <property type="match status" value="1"/>
</dbReference>
<evidence type="ECO:0000256" key="4">
    <source>
        <dbReference type="ARBA" id="ARBA00022679"/>
    </source>
</evidence>
<evidence type="ECO:0000256" key="1">
    <source>
        <dbReference type="ARBA" id="ARBA00000085"/>
    </source>
</evidence>
<dbReference type="SUPFAM" id="SSF55874">
    <property type="entry name" value="ATPase domain of HSP90 chaperone/DNA topoisomerase II/histidine kinase"/>
    <property type="match status" value="1"/>
</dbReference>
<dbReference type="SUPFAM" id="SSF55781">
    <property type="entry name" value="GAF domain-like"/>
    <property type="match status" value="1"/>
</dbReference>
<keyword evidence="7" id="KW-0067">ATP-binding</keyword>
<evidence type="ECO:0000313" key="12">
    <source>
        <dbReference type="EMBL" id="MFC0253320.1"/>
    </source>
</evidence>
<sequence length="560" mass="62116">MMPAPLENDVLLNLHDLCGNATVALFVMNHRQHCVYMNPAAEHLTGYTLAEVQGAPLHNFVHHTRPDGSHYPLEECPIDRAAPRDMQERGKEMFVHKDGSLYPVTFTASPIRRQGTVVGTVIEVQDARPQQEQERQRDALHKIGLLILQELDHKKIVQAVTDTATRLTGAQFGAFFYNVRNEHGESLTLYTISGVPEEHFTQFPLPRKTQLFGPTFMGEGTIRSDNIRHDPRYGQAAPHDGMPAGHLPVCSYLAVPVRLGDGHVIGGLFFGHEDEAIFKAEHELLVETLAAQAAVGLNKAFLYEDAVFAQRRAEQDALEKQRLYRKAAQASEQLVGAQEDERKRLARELHDELGQRLSVLNMLLYRMQPSVSGTPAAQVWRDAERELATLVSQVRNISLSLRPPGLDYFGLEPALEQLLARQFDGGPPYLFECALPAGRLPPLLEITAYRIVQESITNIVRYAQASHVVVEINGGADGAELEIIVRDNGRGFDSEGWEERYAGTASSGMAGMRERVLLLGGRFIVHSRPGLGTRVEATLPVHSSGRASAWHREATPLSGR</sequence>
<dbReference type="SMART" id="SM00065">
    <property type="entry name" value="GAF"/>
    <property type="match status" value="1"/>
</dbReference>
<dbReference type="Pfam" id="PF07730">
    <property type="entry name" value="HisKA_3"/>
    <property type="match status" value="1"/>
</dbReference>
<evidence type="ECO:0000313" key="13">
    <source>
        <dbReference type="Proteomes" id="UP001589773"/>
    </source>
</evidence>
<evidence type="ECO:0000256" key="3">
    <source>
        <dbReference type="ARBA" id="ARBA00022553"/>
    </source>
</evidence>
<dbReference type="Gene3D" id="3.30.450.20">
    <property type="entry name" value="PAS domain"/>
    <property type="match status" value="1"/>
</dbReference>
<dbReference type="InterPro" id="IPR000014">
    <property type="entry name" value="PAS"/>
</dbReference>
<feature type="domain" description="Histidine kinase" evidence="10">
    <location>
        <begin position="450"/>
        <end position="543"/>
    </location>
</feature>
<organism evidence="12 13">
    <name type="scientific">Massilia consociata</name>
    <dbReference type="NCBI Taxonomy" id="760117"/>
    <lineage>
        <taxon>Bacteria</taxon>
        <taxon>Pseudomonadati</taxon>
        <taxon>Pseudomonadota</taxon>
        <taxon>Betaproteobacteria</taxon>
        <taxon>Burkholderiales</taxon>
        <taxon>Oxalobacteraceae</taxon>
        <taxon>Telluria group</taxon>
        <taxon>Massilia</taxon>
    </lineage>
</organism>
<keyword evidence="8" id="KW-0902">Two-component regulatory system</keyword>
<name>A0ABV6FIF8_9BURK</name>
<evidence type="ECO:0000256" key="2">
    <source>
        <dbReference type="ARBA" id="ARBA00012438"/>
    </source>
</evidence>
<feature type="coiled-coil region" evidence="9">
    <location>
        <begin position="320"/>
        <end position="348"/>
    </location>
</feature>
<dbReference type="InterPro" id="IPR003594">
    <property type="entry name" value="HATPase_dom"/>
</dbReference>
<keyword evidence="3" id="KW-0597">Phosphoprotein</keyword>
<dbReference type="SMART" id="SM00091">
    <property type="entry name" value="PAS"/>
    <property type="match status" value="1"/>
</dbReference>
<keyword evidence="5" id="KW-0547">Nucleotide-binding</keyword>
<comment type="catalytic activity">
    <reaction evidence="1">
        <text>ATP + protein L-histidine = ADP + protein N-phospho-L-histidine.</text>
        <dbReference type="EC" id="2.7.13.3"/>
    </reaction>
</comment>
<dbReference type="Pfam" id="PF02518">
    <property type="entry name" value="HATPase_c"/>
    <property type="match status" value="1"/>
</dbReference>
<dbReference type="InterPro" id="IPR036890">
    <property type="entry name" value="HATPase_C_sf"/>
</dbReference>
<dbReference type="EMBL" id="JBHLWP010000013">
    <property type="protein sequence ID" value="MFC0253320.1"/>
    <property type="molecule type" value="Genomic_DNA"/>
</dbReference>
<evidence type="ECO:0000256" key="5">
    <source>
        <dbReference type="ARBA" id="ARBA00022741"/>
    </source>
</evidence>
<dbReference type="SUPFAM" id="SSF55785">
    <property type="entry name" value="PYP-like sensor domain (PAS domain)"/>
    <property type="match status" value="1"/>
</dbReference>
<feature type="domain" description="PAS" evidence="11">
    <location>
        <begin position="20"/>
        <end position="62"/>
    </location>
</feature>
<dbReference type="PANTHER" id="PTHR24421:SF10">
    <property type="entry name" value="NITRATE_NITRITE SENSOR PROTEIN NARQ"/>
    <property type="match status" value="1"/>
</dbReference>
<evidence type="ECO:0000259" key="10">
    <source>
        <dbReference type="PROSITE" id="PS50109"/>
    </source>
</evidence>
<dbReference type="Pfam" id="PF00989">
    <property type="entry name" value="PAS"/>
    <property type="match status" value="1"/>
</dbReference>
<dbReference type="Gene3D" id="3.30.565.10">
    <property type="entry name" value="Histidine kinase-like ATPase, C-terminal domain"/>
    <property type="match status" value="1"/>
</dbReference>
<evidence type="ECO:0000256" key="9">
    <source>
        <dbReference type="SAM" id="Coils"/>
    </source>
</evidence>
<evidence type="ECO:0000256" key="7">
    <source>
        <dbReference type="ARBA" id="ARBA00022840"/>
    </source>
</evidence>
<dbReference type="PANTHER" id="PTHR24421">
    <property type="entry name" value="NITRATE/NITRITE SENSOR PROTEIN NARX-RELATED"/>
    <property type="match status" value="1"/>
</dbReference>
<dbReference type="EC" id="2.7.13.3" evidence="2"/>
<dbReference type="NCBIfam" id="TIGR00229">
    <property type="entry name" value="sensory_box"/>
    <property type="match status" value="1"/>
</dbReference>
<dbReference type="RefSeq" id="WP_379680343.1">
    <property type="nucleotide sequence ID" value="NZ_JBHLWP010000013.1"/>
</dbReference>
<gene>
    <name evidence="12" type="ORF">ACFFJK_15585</name>
</gene>
<keyword evidence="13" id="KW-1185">Reference proteome</keyword>
<protein>
    <recommendedName>
        <fullName evidence="2">histidine kinase</fullName>
        <ecNumber evidence="2">2.7.13.3</ecNumber>
    </recommendedName>
</protein>
<dbReference type="InterPro" id="IPR029016">
    <property type="entry name" value="GAF-like_dom_sf"/>
</dbReference>
<evidence type="ECO:0000256" key="6">
    <source>
        <dbReference type="ARBA" id="ARBA00022777"/>
    </source>
</evidence>
<evidence type="ECO:0000256" key="8">
    <source>
        <dbReference type="ARBA" id="ARBA00023012"/>
    </source>
</evidence>
<dbReference type="CDD" id="cd00130">
    <property type="entry name" value="PAS"/>
    <property type="match status" value="1"/>
</dbReference>
<dbReference type="InterPro" id="IPR013767">
    <property type="entry name" value="PAS_fold"/>
</dbReference>
<dbReference type="InterPro" id="IPR005467">
    <property type="entry name" value="His_kinase_dom"/>
</dbReference>
<dbReference type="Pfam" id="PF13185">
    <property type="entry name" value="GAF_2"/>
    <property type="match status" value="1"/>
</dbReference>
<dbReference type="InterPro" id="IPR011712">
    <property type="entry name" value="Sig_transdc_His_kin_sub3_dim/P"/>
</dbReference>
<comment type="caution">
    <text evidence="12">The sequence shown here is derived from an EMBL/GenBank/DDBJ whole genome shotgun (WGS) entry which is preliminary data.</text>
</comment>
<keyword evidence="4" id="KW-0808">Transferase</keyword>
<dbReference type="Gene3D" id="3.30.450.40">
    <property type="match status" value="1"/>
</dbReference>
<proteinExistence type="predicted"/>
<dbReference type="InterPro" id="IPR035965">
    <property type="entry name" value="PAS-like_dom_sf"/>
</dbReference>
<keyword evidence="6" id="KW-0418">Kinase</keyword>
<dbReference type="InterPro" id="IPR050482">
    <property type="entry name" value="Sensor_HK_TwoCompSys"/>
</dbReference>
<reference evidence="12 13" key="1">
    <citation type="submission" date="2024-09" db="EMBL/GenBank/DDBJ databases">
        <authorList>
            <person name="Sun Q."/>
            <person name="Mori K."/>
        </authorList>
    </citation>
    <scope>NUCLEOTIDE SEQUENCE [LARGE SCALE GENOMIC DNA]</scope>
    <source>
        <strain evidence="12 13">CCM 7792</strain>
    </source>
</reference>
<dbReference type="PROSITE" id="PS50112">
    <property type="entry name" value="PAS"/>
    <property type="match status" value="1"/>
</dbReference>
<keyword evidence="9" id="KW-0175">Coiled coil</keyword>
<dbReference type="SMART" id="SM00387">
    <property type="entry name" value="HATPase_c"/>
    <property type="match status" value="1"/>
</dbReference>
<dbReference type="Gene3D" id="1.20.5.1930">
    <property type="match status" value="1"/>
</dbReference>
<accession>A0ABV6FIF8</accession>
<dbReference type="InterPro" id="IPR003018">
    <property type="entry name" value="GAF"/>
</dbReference>
<evidence type="ECO:0000259" key="11">
    <source>
        <dbReference type="PROSITE" id="PS50112"/>
    </source>
</evidence>
<dbReference type="Proteomes" id="UP001589773">
    <property type="component" value="Unassembled WGS sequence"/>
</dbReference>